<gene>
    <name evidence="2" type="ordered locus">STHERM_c04340</name>
</gene>
<protein>
    <submittedName>
        <fullName evidence="2">Xylose isomerase domain protein TIM barrel</fullName>
    </submittedName>
</protein>
<sequence length="291" mass="32771">MRQERLNLGIRLHDVGRGSPRELAARASRAGYCTVHLALHKAFEGFPPEPGLLSPGFARFIRRTFEEYGLEIAVLGCYINPIHPDPRVREIHIQRFLEHIRYARDFGCSIVATETGSRAPDCSFHPETRSEESFSLLLSTVGRLVEAAERYGVLVAIEPVADVHTIDSASKMKRLLDMVSSDHLKVLFDPVNIVPAAEWERHETIVSSAFELLGDDVVAVHVKDFVVEEGKKRAVPPGHGVMDFRRLFRMILAKKPYIHMLAENISSDIIDLTYGFLTEAFETIRTEDVPL</sequence>
<evidence type="ECO:0000313" key="2">
    <source>
        <dbReference type="EMBL" id="ADN01406.1"/>
    </source>
</evidence>
<name>E0RPU2_WINT6</name>
<dbReference type="Proteomes" id="UP000001296">
    <property type="component" value="Chromosome"/>
</dbReference>
<dbReference type="PaxDb" id="665571-STHERM_c04340"/>
<reference evidence="2 3" key="2">
    <citation type="journal article" date="2010" name="J. Bacteriol.">
        <title>Genome sequence of the polysaccharide-degrading, thermophilic anaerobe Spirochaeta thermophila DSM 6192.</title>
        <authorList>
            <person name="Angelov A."/>
            <person name="Liebl S."/>
            <person name="Ballschmiter M."/>
            <person name="Bomeke M."/>
            <person name="Lehmann R."/>
            <person name="Liesegang H."/>
            <person name="Daniel R."/>
            <person name="Liebl W."/>
        </authorList>
    </citation>
    <scope>NUCLEOTIDE SEQUENCE [LARGE SCALE GENOMIC DNA]</scope>
    <source>
        <strain evidence="3">ATCC 49972 / DSM 6192 / RI 19.B1</strain>
    </source>
</reference>
<dbReference type="InterPro" id="IPR013022">
    <property type="entry name" value="Xyl_isomerase-like_TIM-brl"/>
</dbReference>
<keyword evidence="2" id="KW-0413">Isomerase</keyword>
<dbReference type="InterPro" id="IPR036237">
    <property type="entry name" value="Xyl_isomerase-like_sf"/>
</dbReference>
<dbReference type="KEGG" id="sta:STHERM_c04340"/>
<dbReference type="SUPFAM" id="SSF51658">
    <property type="entry name" value="Xylose isomerase-like"/>
    <property type="match status" value="1"/>
</dbReference>
<feature type="domain" description="Xylose isomerase-like TIM barrel" evidence="1">
    <location>
        <begin position="25"/>
        <end position="254"/>
    </location>
</feature>
<dbReference type="EMBL" id="CP001698">
    <property type="protein sequence ID" value="ADN01406.1"/>
    <property type="molecule type" value="Genomic_DNA"/>
</dbReference>
<dbReference type="PANTHER" id="PTHR12110">
    <property type="entry name" value="HYDROXYPYRUVATE ISOMERASE"/>
    <property type="match status" value="1"/>
</dbReference>
<dbReference type="Gene3D" id="3.20.20.150">
    <property type="entry name" value="Divalent-metal-dependent TIM barrel enzymes"/>
    <property type="match status" value="1"/>
</dbReference>
<dbReference type="RefSeq" id="WP_013313247.1">
    <property type="nucleotide sequence ID" value="NC_014484.1"/>
</dbReference>
<dbReference type="AlphaFoldDB" id="E0RPU2"/>
<evidence type="ECO:0000259" key="1">
    <source>
        <dbReference type="Pfam" id="PF01261"/>
    </source>
</evidence>
<proteinExistence type="predicted"/>
<reference key="1">
    <citation type="submission" date="2009-08" db="EMBL/GenBank/DDBJ databases">
        <title>The genome sequence of Spirochaeta thermophila DSM6192.</title>
        <authorList>
            <person name="Angelov A."/>
            <person name="Mientus M."/>
            <person name="Wittenberg S."/>
            <person name="Lehmann R."/>
            <person name="Liesegang H."/>
            <person name="Daniel R."/>
            <person name="Liebl W."/>
        </authorList>
    </citation>
    <scope>NUCLEOTIDE SEQUENCE</scope>
    <source>
        <strain>DSM 6192</strain>
    </source>
</reference>
<dbReference type="InterPro" id="IPR050312">
    <property type="entry name" value="IolE/XylAMocC-like"/>
</dbReference>
<organism evidence="2 3">
    <name type="scientific">Winmispira thermophila (strain ATCC 49972 / DSM 6192 / RI 19.B1)</name>
    <name type="common">Spirochaeta thermophila</name>
    <dbReference type="NCBI Taxonomy" id="665571"/>
    <lineage>
        <taxon>Bacteria</taxon>
        <taxon>Pseudomonadati</taxon>
        <taxon>Spirochaetota</taxon>
        <taxon>Spirochaetia</taxon>
        <taxon>Winmispirales</taxon>
        <taxon>Winmispiraceae</taxon>
        <taxon>Winmispira</taxon>
    </lineage>
</organism>
<dbReference type="eggNOG" id="COG1082">
    <property type="taxonomic scope" value="Bacteria"/>
</dbReference>
<dbReference type="HOGENOM" id="CLU_080433_1_0_12"/>
<dbReference type="Pfam" id="PF01261">
    <property type="entry name" value="AP_endonuc_2"/>
    <property type="match status" value="1"/>
</dbReference>
<accession>E0RPU2</accession>
<evidence type="ECO:0000313" key="3">
    <source>
        <dbReference type="Proteomes" id="UP000001296"/>
    </source>
</evidence>
<dbReference type="GO" id="GO:0016853">
    <property type="term" value="F:isomerase activity"/>
    <property type="evidence" value="ECO:0007669"/>
    <property type="project" value="UniProtKB-KW"/>
</dbReference>